<feature type="compositionally biased region" description="Basic and acidic residues" evidence="1">
    <location>
        <begin position="240"/>
        <end position="257"/>
    </location>
</feature>
<gene>
    <name evidence="2" type="ORF">MRATA1EN1_LOCUS1565</name>
</gene>
<feature type="region of interest" description="Disordered" evidence="1">
    <location>
        <begin position="234"/>
        <end position="261"/>
    </location>
</feature>
<feature type="compositionally biased region" description="Basic and acidic residues" evidence="1">
    <location>
        <begin position="94"/>
        <end position="105"/>
    </location>
</feature>
<dbReference type="EMBL" id="OX459937">
    <property type="protein sequence ID" value="CAI9152603.1"/>
    <property type="molecule type" value="Genomic_DNA"/>
</dbReference>
<reference evidence="2" key="1">
    <citation type="submission" date="2023-04" db="EMBL/GenBank/DDBJ databases">
        <authorList>
            <consortium name="ELIXIR-Norway"/>
        </authorList>
    </citation>
    <scope>NUCLEOTIDE SEQUENCE [LARGE SCALE GENOMIC DNA]</scope>
</reference>
<dbReference type="Proteomes" id="UP001176941">
    <property type="component" value="Chromosome 1"/>
</dbReference>
<evidence type="ECO:0000256" key="1">
    <source>
        <dbReference type="SAM" id="MobiDB-lite"/>
    </source>
</evidence>
<sequence>MDRSPPGSSVHGLLQARILEWVAISSSRGSSPTQGLSPRLLCLLCWQAGSLPPAPKQRRFVRRKVPRAGVRQGLLGIAPGCSSDLPSGGLLGKEAQHVDCPESPKTHRGPSQGRFGPLPLLTCPERGTASVATGTTEAPHQALPPRHRLRGGAQPGSIPGADPLSEPSSRSRHPLDLAFLSGASLWAPPRIPRGPQGPLTLLVLRIGSWVPLAPIDPGPLCSQTDSSCPSLLRDLSGSQDPDRVGRAEGLLPKEHEPQPSGRLVSQMVDGVGETEGGGLWDPRRFL</sequence>
<keyword evidence="3" id="KW-1185">Reference proteome</keyword>
<feature type="region of interest" description="Disordered" evidence="1">
    <location>
        <begin position="129"/>
        <end position="172"/>
    </location>
</feature>
<proteinExistence type="predicted"/>
<accession>A0ABN8XT77</accession>
<evidence type="ECO:0000313" key="3">
    <source>
        <dbReference type="Proteomes" id="UP001176941"/>
    </source>
</evidence>
<protein>
    <submittedName>
        <fullName evidence="2">Uncharacterized protein</fullName>
    </submittedName>
</protein>
<evidence type="ECO:0000313" key="2">
    <source>
        <dbReference type="EMBL" id="CAI9152603.1"/>
    </source>
</evidence>
<name>A0ABN8XT77_RANTA</name>
<feature type="region of interest" description="Disordered" evidence="1">
    <location>
        <begin position="89"/>
        <end position="117"/>
    </location>
</feature>
<organism evidence="2 3">
    <name type="scientific">Rangifer tarandus platyrhynchus</name>
    <name type="common">Svalbard reindeer</name>
    <dbReference type="NCBI Taxonomy" id="3082113"/>
    <lineage>
        <taxon>Eukaryota</taxon>
        <taxon>Metazoa</taxon>
        <taxon>Chordata</taxon>
        <taxon>Craniata</taxon>
        <taxon>Vertebrata</taxon>
        <taxon>Euteleostomi</taxon>
        <taxon>Mammalia</taxon>
        <taxon>Eutheria</taxon>
        <taxon>Laurasiatheria</taxon>
        <taxon>Artiodactyla</taxon>
        <taxon>Ruminantia</taxon>
        <taxon>Pecora</taxon>
        <taxon>Cervidae</taxon>
        <taxon>Odocoileinae</taxon>
        <taxon>Rangifer</taxon>
    </lineage>
</organism>